<gene>
    <name evidence="1" type="ORF">QR680_005230</name>
</gene>
<organism evidence="1 2">
    <name type="scientific">Steinernema hermaphroditum</name>
    <dbReference type="NCBI Taxonomy" id="289476"/>
    <lineage>
        <taxon>Eukaryota</taxon>
        <taxon>Metazoa</taxon>
        <taxon>Ecdysozoa</taxon>
        <taxon>Nematoda</taxon>
        <taxon>Chromadorea</taxon>
        <taxon>Rhabditida</taxon>
        <taxon>Tylenchina</taxon>
        <taxon>Panagrolaimomorpha</taxon>
        <taxon>Strongyloidoidea</taxon>
        <taxon>Steinernematidae</taxon>
        <taxon>Steinernema</taxon>
    </lineage>
</organism>
<protein>
    <submittedName>
        <fullName evidence="1">Uncharacterized protein</fullName>
    </submittedName>
</protein>
<proteinExistence type="predicted"/>
<sequence>MRAIRFCESPEEIRRHENENDARMKHLLGALRRLLRSVDAPSRRVDDELSHLSLLYSAEFRRTYRRSSMGKCPGGVVVTTYKKDCGDFVAKALLGSDPLREPITNSVVYVQFITLKSAEIDIASGRKLSRVDGPYTDS</sequence>
<reference evidence="1" key="1">
    <citation type="submission" date="2023-06" db="EMBL/GenBank/DDBJ databases">
        <title>Genomic analysis of the entomopathogenic nematode Steinernema hermaphroditum.</title>
        <authorList>
            <person name="Schwarz E.M."/>
            <person name="Heppert J.K."/>
            <person name="Baniya A."/>
            <person name="Schwartz H.T."/>
            <person name="Tan C.-H."/>
            <person name="Antoshechkin I."/>
            <person name="Sternberg P.W."/>
            <person name="Goodrich-Blair H."/>
            <person name="Dillman A.R."/>
        </authorList>
    </citation>
    <scope>NUCLEOTIDE SEQUENCE</scope>
    <source>
        <strain evidence="1">PS9179</strain>
        <tissue evidence="1">Whole animal</tissue>
    </source>
</reference>
<dbReference type="EMBL" id="JAUCMV010000003">
    <property type="protein sequence ID" value="KAK0410606.1"/>
    <property type="molecule type" value="Genomic_DNA"/>
</dbReference>
<name>A0AA39HSN7_9BILA</name>
<accession>A0AA39HSN7</accession>
<comment type="caution">
    <text evidence="1">The sequence shown here is derived from an EMBL/GenBank/DDBJ whole genome shotgun (WGS) entry which is preliminary data.</text>
</comment>
<evidence type="ECO:0000313" key="1">
    <source>
        <dbReference type="EMBL" id="KAK0410606.1"/>
    </source>
</evidence>
<evidence type="ECO:0000313" key="2">
    <source>
        <dbReference type="Proteomes" id="UP001175271"/>
    </source>
</evidence>
<dbReference type="AlphaFoldDB" id="A0AA39HSN7"/>
<dbReference type="Proteomes" id="UP001175271">
    <property type="component" value="Unassembled WGS sequence"/>
</dbReference>
<keyword evidence="2" id="KW-1185">Reference proteome</keyword>